<feature type="compositionally biased region" description="Low complexity" evidence="2">
    <location>
        <begin position="1405"/>
        <end position="1415"/>
    </location>
</feature>
<feature type="coiled-coil region" evidence="1">
    <location>
        <begin position="1313"/>
        <end position="1343"/>
    </location>
</feature>
<keyword evidence="1" id="KW-0175">Coiled coil</keyword>
<comment type="caution">
    <text evidence="3">The sequence shown here is derived from an EMBL/GenBank/DDBJ whole genome shotgun (WGS) entry which is preliminary data.</text>
</comment>
<feature type="region of interest" description="Disordered" evidence="2">
    <location>
        <begin position="26"/>
        <end position="174"/>
    </location>
</feature>
<feature type="compositionally biased region" description="Polar residues" evidence="2">
    <location>
        <begin position="52"/>
        <end position="61"/>
    </location>
</feature>
<feature type="coiled-coil region" evidence="1">
    <location>
        <begin position="678"/>
        <end position="705"/>
    </location>
</feature>
<proteinExistence type="predicted"/>
<feature type="coiled-coil region" evidence="1">
    <location>
        <begin position="558"/>
        <end position="592"/>
    </location>
</feature>
<keyword evidence="4" id="KW-1185">Reference proteome</keyword>
<feature type="region of interest" description="Disordered" evidence="2">
    <location>
        <begin position="1450"/>
        <end position="1493"/>
    </location>
</feature>
<feature type="compositionally biased region" description="Basic and acidic residues" evidence="2">
    <location>
        <begin position="848"/>
        <end position="858"/>
    </location>
</feature>
<feature type="compositionally biased region" description="Low complexity" evidence="2">
    <location>
        <begin position="129"/>
        <end position="154"/>
    </location>
</feature>
<feature type="coiled-coil region" evidence="1">
    <location>
        <begin position="427"/>
        <end position="454"/>
    </location>
</feature>
<feature type="coiled-coil region" evidence="1">
    <location>
        <begin position="959"/>
        <end position="993"/>
    </location>
</feature>
<feature type="region of interest" description="Disordered" evidence="2">
    <location>
        <begin position="848"/>
        <end position="868"/>
    </location>
</feature>
<gene>
    <name evidence="3" type="ORF">DUNSADRAFT_15497</name>
</gene>
<dbReference type="Proteomes" id="UP000815325">
    <property type="component" value="Unassembled WGS sequence"/>
</dbReference>
<organism evidence="3 4">
    <name type="scientific">Dunaliella salina</name>
    <name type="common">Green alga</name>
    <name type="synonym">Protococcus salinus</name>
    <dbReference type="NCBI Taxonomy" id="3046"/>
    <lineage>
        <taxon>Eukaryota</taxon>
        <taxon>Viridiplantae</taxon>
        <taxon>Chlorophyta</taxon>
        <taxon>core chlorophytes</taxon>
        <taxon>Chlorophyceae</taxon>
        <taxon>CS clade</taxon>
        <taxon>Chlamydomonadales</taxon>
        <taxon>Dunaliellaceae</taxon>
        <taxon>Dunaliella</taxon>
    </lineage>
</organism>
<sequence>MQVGLLVSGLQSLEDTLGLLAAEVRTASATQQQQQQQQQQGAPCPRSPAHDAQQSVHSSVPQHGLRGRQEEGEGAGEGVGESSTDGGASTNAFSFGVGAAGVGRGDDMEQGPDTPAVLKRKPPSPRACASSAGNPPPSTASSSATTQSTSTASSDEPSLRGIPQGPSHNGDRAQGALQQAGLVPQAIDTDPEGTNTTSTLLAERLLAARARTEKWKARARHLGQQLALLGAGAATREAAVAERVAAAEGAAEECAHRLRAEVQRLEAALVGTESARKELEQRTTELSVASEAAATATATAAKTDAAEGGAPNAPWGVSTVPPTLPTSTPGSGIVGAARVAELSARCAALERQLEAERAQGATRCTSLISEASSLRGALAQEQNERARLLGGMRGALTGLNSCGDVEGRLRKELLDAHQAAAAAHAAQERTEAQADAWRAEARVLRERLQTSEKERLGALQTLEARLLAAERYCARLADTYTARTEDLAGRLSAFASTASAAMPNGCTEQLQQQQRQLVLLNEEMASMAARLTEFESGARHQDAAGSVCMRRWGWVAQAARYQRAIKGALQELEAVEHKAAQEKAELQAHLATALEGADATACRLRECQMRAAEAAHAAEVEHQRMASRHLSHISELQSRIEEERRAMADEAAVHAESLARSREGHAAAAGSAALAQAQAQYAQALEQSEARVLALQKQLEDLGHAFRAYQAARAAEVSALEERVVALISSGSPSPDQLPQDALHEAKSAAPPRQHSSSSRSATAAKYGGSRCGGVGGGGRAASMLPCMHAVHNVARSSNGRRYTRAGAAGHMPMRGCSVCSRLLGRVAGPRTKQPRFCAACAREARQKDADAERDGNDVRGPSAKPPHLCAGCAQETQQRDADAGRDGNDVQGARADQEQELLCRHWQAAAAGGGQEGWGRGWGGAPTDWRGLQDVVAAVAEERVDAARREVLFERLHRQRAEASAHAAQKALASARLRLRFLQRETQRATAREAAELQREKDGWVGGEAHAAVVNDLVACREALRSARAESARRQRALHTLQSLANAGLLRSPQTSTTMSPYGTAAATAAAGGKGAKQGGDGGVDPTIAHAARAAAVAAAAAANAASGVAAEVSANMDMYHGTGGDVQQAVHGFGGLRALIDDAAARTATAALLERAAQKHHGDGSDDPFCIAAETATAAAAAAAAALEAEHVGREAAEAKLKEARASGDSKNARIKELKRCTEELEAELKEAQQSDARAALAVLEGRIKQANAAVARKDGLIKELRDRLEAAKQQAAAAASQQAAATEAGEAGQQQQNDAERQARTVARLRGDLAKREAALKAALAELEKERQEAAEAAHASWEAGAQEAKALRQAAVAMQHRSCELMQAVRTLLRLVQRSSSAAATAAQLQKGGGAGAPPTQQQQQQQQQQQHTKQALEEKGKPIGTGLSEADIASLTSLSLSEVQDLLGPSTSSGPTRQPTRNPPEQQQPQQQCGAIEGRGQPGPLEGHCDELLSVLEATLLPNGVGMGADVSAGARQMGAHLMQWDPANLKLLLEAAEQQVQAVVC</sequence>
<feature type="region of interest" description="Disordered" evidence="2">
    <location>
        <begin position="731"/>
        <end position="768"/>
    </location>
</feature>
<evidence type="ECO:0000313" key="4">
    <source>
        <dbReference type="Proteomes" id="UP000815325"/>
    </source>
</evidence>
<dbReference type="EMBL" id="MU069503">
    <property type="protein sequence ID" value="KAF5840786.1"/>
    <property type="molecule type" value="Genomic_DNA"/>
</dbReference>
<accession>A0ABQ7H1R0</accession>
<feature type="coiled-coil region" evidence="1">
    <location>
        <begin position="1217"/>
        <end position="1284"/>
    </location>
</feature>
<feature type="compositionally biased region" description="Low complexity" evidence="2">
    <location>
        <begin position="1460"/>
        <end position="1477"/>
    </location>
</feature>
<evidence type="ECO:0000313" key="3">
    <source>
        <dbReference type="EMBL" id="KAF5840786.1"/>
    </source>
</evidence>
<feature type="coiled-coil region" evidence="1">
    <location>
        <begin position="255"/>
        <end position="282"/>
    </location>
</feature>
<feature type="compositionally biased region" description="Low complexity" evidence="2">
    <location>
        <begin position="31"/>
        <end position="40"/>
    </location>
</feature>
<evidence type="ECO:0000256" key="2">
    <source>
        <dbReference type="SAM" id="MobiDB-lite"/>
    </source>
</evidence>
<reference evidence="3" key="1">
    <citation type="submission" date="2017-08" db="EMBL/GenBank/DDBJ databases">
        <authorList>
            <person name="Polle J.E."/>
            <person name="Barry K."/>
            <person name="Cushman J."/>
            <person name="Schmutz J."/>
            <person name="Tran D."/>
            <person name="Hathwaick L.T."/>
            <person name="Yim W.C."/>
            <person name="Jenkins J."/>
            <person name="Mckie-Krisberg Z.M."/>
            <person name="Prochnik S."/>
            <person name="Lindquist E."/>
            <person name="Dockter R.B."/>
            <person name="Adam C."/>
            <person name="Molina H."/>
            <person name="Bunkerborg J."/>
            <person name="Jin E."/>
            <person name="Buchheim M."/>
            <person name="Magnuson J."/>
        </authorList>
    </citation>
    <scope>NUCLEOTIDE SEQUENCE</scope>
    <source>
        <strain evidence="3">CCAP 19/18</strain>
    </source>
</reference>
<feature type="region of interest" description="Disordered" evidence="2">
    <location>
        <begin position="1284"/>
        <end position="1306"/>
    </location>
</feature>
<feature type="compositionally biased region" description="Polar residues" evidence="2">
    <location>
        <begin position="82"/>
        <end position="93"/>
    </location>
</feature>
<feature type="region of interest" description="Disordered" evidence="2">
    <location>
        <begin position="1390"/>
        <end position="1421"/>
    </location>
</feature>
<protein>
    <submittedName>
        <fullName evidence="3">Uncharacterized protein</fullName>
    </submittedName>
</protein>
<feature type="compositionally biased region" description="Low complexity" evidence="2">
    <location>
        <begin position="1284"/>
        <end position="1300"/>
    </location>
</feature>
<evidence type="ECO:0000256" key="1">
    <source>
        <dbReference type="SAM" id="Coils"/>
    </source>
</evidence>
<name>A0ABQ7H1R0_DUNSA</name>